<feature type="domain" description="Aminomethyltransferase C-terminal" evidence="4">
    <location>
        <begin position="728"/>
        <end position="805"/>
    </location>
</feature>
<evidence type="ECO:0000259" key="2">
    <source>
        <dbReference type="Pfam" id="PF01266"/>
    </source>
</evidence>
<dbReference type="InterPro" id="IPR029043">
    <property type="entry name" value="GcvT/YgfZ_C"/>
</dbReference>
<dbReference type="InterPro" id="IPR006076">
    <property type="entry name" value="FAD-dep_OxRdtase"/>
</dbReference>
<dbReference type="Pfam" id="PF08669">
    <property type="entry name" value="GCV_T_C"/>
    <property type="match status" value="1"/>
</dbReference>
<dbReference type="InterPro" id="IPR028896">
    <property type="entry name" value="GcvT/YgfZ/DmdA"/>
</dbReference>
<dbReference type="Gene3D" id="2.40.30.110">
    <property type="entry name" value="Aminomethyltransferase beta-barrel domains"/>
    <property type="match status" value="1"/>
</dbReference>
<protein>
    <submittedName>
        <fullName evidence="6">FAD-dependent oxidoreductase</fullName>
    </submittedName>
</protein>
<dbReference type="SUPFAM" id="SSF101790">
    <property type="entry name" value="Aminomethyltransferase beta-barrel domain"/>
    <property type="match status" value="1"/>
</dbReference>
<dbReference type="RefSeq" id="WP_260994166.1">
    <property type="nucleotide sequence ID" value="NZ_JAODWD010000004.1"/>
</dbReference>
<reference evidence="7" key="1">
    <citation type="submission" date="2023-07" db="EMBL/GenBank/DDBJ databases">
        <authorList>
            <person name="Deng Y."/>
            <person name="Zhang Y.-Q."/>
        </authorList>
    </citation>
    <scope>NUCLEOTIDE SEQUENCE [LARGE SCALE GENOMIC DNA]</scope>
    <source>
        <strain evidence="7">CPCC 205710</strain>
    </source>
</reference>
<dbReference type="Proteomes" id="UP001206639">
    <property type="component" value="Unassembled WGS sequence"/>
</dbReference>
<proteinExistence type="inferred from homology"/>
<comment type="caution">
    <text evidence="6">The sequence shown here is derived from an EMBL/GenBank/DDBJ whole genome shotgun (WGS) entry which is preliminary data.</text>
</comment>
<dbReference type="InterPro" id="IPR027266">
    <property type="entry name" value="TrmE/GcvT-like"/>
</dbReference>
<name>A0ABT2MCV3_9MYCO</name>
<dbReference type="InterPro" id="IPR036188">
    <property type="entry name" value="FAD/NAD-bd_sf"/>
</dbReference>
<evidence type="ECO:0000259" key="4">
    <source>
        <dbReference type="Pfam" id="PF08669"/>
    </source>
</evidence>
<dbReference type="SUPFAM" id="SSF103025">
    <property type="entry name" value="Folate-binding domain"/>
    <property type="match status" value="1"/>
</dbReference>
<comment type="similarity">
    <text evidence="1">Belongs to the GcvT family.</text>
</comment>
<accession>A0ABT2MCV3</accession>
<dbReference type="Pfam" id="PF01266">
    <property type="entry name" value="DAO"/>
    <property type="match status" value="1"/>
</dbReference>
<feature type="domain" description="FAD dependent oxidoreductase central" evidence="5">
    <location>
        <begin position="371"/>
        <end position="426"/>
    </location>
</feature>
<dbReference type="Pfam" id="PF01571">
    <property type="entry name" value="GCV_T"/>
    <property type="match status" value="1"/>
</dbReference>
<dbReference type="PANTHER" id="PTHR43757">
    <property type="entry name" value="AMINOMETHYLTRANSFERASE"/>
    <property type="match status" value="1"/>
</dbReference>
<dbReference type="EMBL" id="JAODWD010000004">
    <property type="protein sequence ID" value="MCT7660095.1"/>
    <property type="molecule type" value="Genomic_DNA"/>
</dbReference>
<dbReference type="InterPro" id="IPR013977">
    <property type="entry name" value="GcvT_C"/>
</dbReference>
<dbReference type="Gene3D" id="3.30.9.10">
    <property type="entry name" value="D-Amino Acid Oxidase, subunit A, domain 2"/>
    <property type="match status" value="1"/>
</dbReference>
<dbReference type="Pfam" id="PF16350">
    <property type="entry name" value="FAO_M"/>
    <property type="match status" value="1"/>
</dbReference>
<feature type="domain" description="GCVT N-terminal" evidence="3">
    <location>
        <begin position="428"/>
        <end position="710"/>
    </location>
</feature>
<dbReference type="InterPro" id="IPR032503">
    <property type="entry name" value="FAO_M"/>
</dbReference>
<evidence type="ECO:0000313" key="7">
    <source>
        <dbReference type="Proteomes" id="UP001206639"/>
    </source>
</evidence>
<organism evidence="6 7">
    <name type="scientific">Mycobacterium deserti</name>
    <dbReference type="NCBI Taxonomy" id="2978347"/>
    <lineage>
        <taxon>Bacteria</taxon>
        <taxon>Bacillati</taxon>
        <taxon>Actinomycetota</taxon>
        <taxon>Actinomycetes</taxon>
        <taxon>Mycobacteriales</taxon>
        <taxon>Mycobacteriaceae</taxon>
        <taxon>Mycobacterium</taxon>
    </lineage>
</organism>
<dbReference type="Gene3D" id="3.30.1360.120">
    <property type="entry name" value="Probable tRNA modification gtpase trme, domain 1"/>
    <property type="match status" value="1"/>
</dbReference>
<evidence type="ECO:0000313" key="6">
    <source>
        <dbReference type="EMBL" id="MCT7660095.1"/>
    </source>
</evidence>
<sequence>MPKVVVIGAGIVGTSLADELTARGYTDVTVLDRGPLFATGGSTSHAPGLVFQTNPSKTMSAFARYTVAKFNALTHPGGWAFNPVGGLEIATTEERLADLHRKAGWAAAWGIEGRLLTPVECVALHPLLDRERVLGGFHTPADGLAKAVRAAEAQAWQAMSRGATFRPHTEVLGVVDRGGRVTGVRTGDGIVDADIVVCAAGFWGAQFAKGVGLVLPLVPMAHQYARTGQIAPLVGRNSELAEAGLPILRHQDRDLYFREHGDRIGIGNYGHKPMPVDMSALLAESAGEPMPSMLPFTEDDFAPAWREACQLLPALGDSKVEEAFNGIFSFTPDGFSIMGEHRDLSGFWVAEAVWVTHSAGVAKATAEWIVDGTPSTDVHECDLYRFEDVARSPQFIMTTSSQAFVEVYDIVHPAQFRTALRGLRTSPFHHRQQELGAYFYEGAGWERPAWYEANHALAQQLFSHGLACPQRDEWASRFWSPISIAEAHVTRERVAMYDMTPLTRYEIAGSGAVSFLQQMTTNNIDKSVGSVTYTLLLDETGGIRSDITVARLAETTFQVAVNSPMDYDWLHRHLPRDVTLRDITGATCCIGVWGPLARGMVQPLCSDDLSHGAFKYFRALQTYLGAIPVTMLRVSYVGELGWEIYASAEYGAALWDLLFDAGREHGVIAAGRIAFNSLRIEKGYRSWGTDMTAEHRPAAAGLAFAVRMDKDDFIGKAALTGASEPRNRLCSIVFDEPTAVAMGKEPVYRGDECVGYVTSAGYSPTIGRTIAYAWLPAGAAPGDVLRVDYRGARHNARVHGEPVVDPEMTKIKR</sequence>
<dbReference type="SUPFAM" id="SSF51905">
    <property type="entry name" value="FAD/NAD(P)-binding domain"/>
    <property type="match status" value="1"/>
</dbReference>
<dbReference type="SUPFAM" id="SSF54373">
    <property type="entry name" value="FAD-linked reductases, C-terminal domain"/>
    <property type="match status" value="1"/>
</dbReference>
<dbReference type="InterPro" id="IPR006222">
    <property type="entry name" value="GCVT_N"/>
</dbReference>
<feature type="domain" description="FAD dependent oxidoreductase" evidence="2">
    <location>
        <begin position="3"/>
        <end position="368"/>
    </location>
</feature>
<dbReference type="PANTHER" id="PTHR43757:SF2">
    <property type="entry name" value="AMINOMETHYLTRANSFERASE, MITOCHONDRIAL"/>
    <property type="match status" value="1"/>
</dbReference>
<dbReference type="Gene3D" id="3.50.50.60">
    <property type="entry name" value="FAD/NAD(P)-binding domain"/>
    <property type="match status" value="1"/>
</dbReference>
<dbReference type="Gene3D" id="3.30.70.1400">
    <property type="entry name" value="Aminomethyltransferase beta-barrel domains"/>
    <property type="match status" value="1"/>
</dbReference>
<keyword evidence="7" id="KW-1185">Reference proteome</keyword>
<evidence type="ECO:0000259" key="5">
    <source>
        <dbReference type="Pfam" id="PF16350"/>
    </source>
</evidence>
<evidence type="ECO:0000256" key="1">
    <source>
        <dbReference type="ARBA" id="ARBA00008609"/>
    </source>
</evidence>
<evidence type="ECO:0000259" key="3">
    <source>
        <dbReference type="Pfam" id="PF01571"/>
    </source>
</evidence>
<gene>
    <name evidence="6" type="ORF">N4S67_16890</name>
</gene>